<organism evidence="1 2">
    <name type="scientific">Cirrhinus mrigala</name>
    <name type="common">Mrigala</name>
    <dbReference type="NCBI Taxonomy" id="683832"/>
    <lineage>
        <taxon>Eukaryota</taxon>
        <taxon>Metazoa</taxon>
        <taxon>Chordata</taxon>
        <taxon>Craniata</taxon>
        <taxon>Vertebrata</taxon>
        <taxon>Euteleostomi</taxon>
        <taxon>Actinopterygii</taxon>
        <taxon>Neopterygii</taxon>
        <taxon>Teleostei</taxon>
        <taxon>Ostariophysi</taxon>
        <taxon>Cypriniformes</taxon>
        <taxon>Cyprinidae</taxon>
        <taxon>Labeoninae</taxon>
        <taxon>Labeonini</taxon>
        <taxon>Cirrhinus</taxon>
    </lineage>
</organism>
<evidence type="ECO:0000313" key="2">
    <source>
        <dbReference type="Proteomes" id="UP001529510"/>
    </source>
</evidence>
<name>A0ABD0MZ13_CIRMR</name>
<dbReference type="EMBL" id="JAMKFB020000025">
    <property type="protein sequence ID" value="KAL0155195.1"/>
    <property type="molecule type" value="Genomic_DNA"/>
</dbReference>
<proteinExistence type="predicted"/>
<gene>
    <name evidence="1" type="ORF">M9458_049458</name>
</gene>
<keyword evidence="2" id="KW-1185">Reference proteome</keyword>
<comment type="caution">
    <text evidence="1">The sequence shown here is derived from an EMBL/GenBank/DDBJ whole genome shotgun (WGS) entry which is preliminary data.</text>
</comment>
<accession>A0ABD0MZ13</accession>
<dbReference type="Proteomes" id="UP001529510">
    <property type="component" value="Unassembled WGS sequence"/>
</dbReference>
<feature type="non-terminal residue" evidence="1">
    <location>
        <position position="51"/>
    </location>
</feature>
<feature type="non-terminal residue" evidence="1">
    <location>
        <position position="1"/>
    </location>
</feature>
<sequence length="51" mass="5852">HEPEKIVIADPHADSLEEDLDSRTEGNLIYSINDRPPWYLCILLGFQVRDG</sequence>
<evidence type="ECO:0000313" key="1">
    <source>
        <dbReference type="EMBL" id="KAL0155195.1"/>
    </source>
</evidence>
<dbReference type="AlphaFoldDB" id="A0ABD0MZ13"/>
<reference evidence="1 2" key="1">
    <citation type="submission" date="2024-05" db="EMBL/GenBank/DDBJ databases">
        <title>Genome sequencing and assembly of Indian major carp, Cirrhinus mrigala (Hamilton, 1822).</title>
        <authorList>
            <person name="Mohindra V."/>
            <person name="Chowdhury L.M."/>
            <person name="Lal K."/>
            <person name="Jena J.K."/>
        </authorList>
    </citation>
    <scope>NUCLEOTIDE SEQUENCE [LARGE SCALE GENOMIC DNA]</scope>
    <source>
        <strain evidence="1">CM1030</strain>
        <tissue evidence="1">Blood</tissue>
    </source>
</reference>
<protein>
    <submittedName>
        <fullName evidence="1">Uncharacterized protein</fullName>
    </submittedName>
</protein>